<protein>
    <submittedName>
        <fullName evidence="1">Uncharacterized protein</fullName>
    </submittedName>
</protein>
<dbReference type="Proteomes" id="UP001344658">
    <property type="component" value="Unassembled WGS sequence"/>
</dbReference>
<reference evidence="1 2" key="1">
    <citation type="submission" date="2023-12" db="EMBL/GenBank/DDBJ databases">
        <title>Streptomyces sp. V4-01.</title>
        <authorList>
            <person name="Somphong A."/>
            <person name="Phongsopitanun W."/>
        </authorList>
    </citation>
    <scope>NUCLEOTIDE SEQUENCE [LARGE SCALE GENOMIC DNA]</scope>
    <source>
        <strain evidence="1 2">V4-01</strain>
    </source>
</reference>
<evidence type="ECO:0000313" key="2">
    <source>
        <dbReference type="Proteomes" id="UP001344658"/>
    </source>
</evidence>
<sequence>MTPTSYSLALPAGWARVPLRGGTRAALEEKVFRGIERVPADVPRDQGMAYRAWVRRRVERMVGEARRAGGLDLYVPVRTRRPLPASFLVAEIAEVAEVAAGPEAPGEAVVRLAGERRAGAAGEVRHVGDGLGVRWEYVRPRDAEAAAEDDVPVAASRRVDYVLPVPAGHGRWLAVSHSTAVDGDPAGPYAQALTDLFDALMTTFRWAY</sequence>
<organism evidence="1 2">
    <name type="scientific">Actinacidiphila polyblastidii</name>
    <dbReference type="NCBI Taxonomy" id="3110430"/>
    <lineage>
        <taxon>Bacteria</taxon>
        <taxon>Bacillati</taxon>
        <taxon>Actinomycetota</taxon>
        <taxon>Actinomycetes</taxon>
        <taxon>Kitasatosporales</taxon>
        <taxon>Streptomycetaceae</taxon>
        <taxon>Actinacidiphila</taxon>
    </lineage>
</organism>
<dbReference type="RefSeq" id="WP_330799049.1">
    <property type="nucleotide sequence ID" value="NZ_JAZEWV010000029.1"/>
</dbReference>
<gene>
    <name evidence="1" type="ORF">V2S66_26115</name>
</gene>
<accession>A0ABU7PHY6</accession>
<dbReference type="EMBL" id="JAZEWV010000029">
    <property type="protein sequence ID" value="MEE4545431.1"/>
    <property type="molecule type" value="Genomic_DNA"/>
</dbReference>
<proteinExistence type="predicted"/>
<comment type="caution">
    <text evidence="1">The sequence shown here is derived from an EMBL/GenBank/DDBJ whole genome shotgun (WGS) entry which is preliminary data.</text>
</comment>
<keyword evidence="2" id="KW-1185">Reference proteome</keyword>
<name>A0ABU7PHY6_9ACTN</name>
<evidence type="ECO:0000313" key="1">
    <source>
        <dbReference type="EMBL" id="MEE4545431.1"/>
    </source>
</evidence>